<evidence type="ECO:0000313" key="1">
    <source>
        <dbReference type="EMBL" id="EMI54976.1"/>
    </source>
</evidence>
<organism evidence="1 2">
    <name type="scientific">Rhodopirellula sallentina SM41</name>
    <dbReference type="NCBI Taxonomy" id="1263870"/>
    <lineage>
        <taxon>Bacteria</taxon>
        <taxon>Pseudomonadati</taxon>
        <taxon>Planctomycetota</taxon>
        <taxon>Planctomycetia</taxon>
        <taxon>Pirellulales</taxon>
        <taxon>Pirellulaceae</taxon>
        <taxon>Rhodopirellula</taxon>
    </lineage>
</organism>
<evidence type="ECO:0000313" key="2">
    <source>
        <dbReference type="Proteomes" id="UP000011885"/>
    </source>
</evidence>
<reference evidence="1 2" key="1">
    <citation type="journal article" date="2013" name="Mar. Genomics">
        <title>Expression of sulfatases in Rhodopirellula baltica and the diversity of sulfatases in the genus Rhodopirellula.</title>
        <authorList>
            <person name="Wegner C.E."/>
            <person name="Richter-Heitmann T."/>
            <person name="Klindworth A."/>
            <person name="Klockow C."/>
            <person name="Richter M."/>
            <person name="Achstetter T."/>
            <person name="Glockner F.O."/>
            <person name="Harder J."/>
        </authorList>
    </citation>
    <scope>NUCLEOTIDE SEQUENCE [LARGE SCALE GENOMIC DNA]</scope>
    <source>
        <strain evidence="1 2">SM41</strain>
    </source>
</reference>
<dbReference type="Proteomes" id="UP000011885">
    <property type="component" value="Unassembled WGS sequence"/>
</dbReference>
<dbReference type="PATRIC" id="fig|1263870.3.peg.3809"/>
<dbReference type="AlphaFoldDB" id="M5UAV4"/>
<dbReference type="EMBL" id="ANOH01000238">
    <property type="protein sequence ID" value="EMI54976.1"/>
    <property type="molecule type" value="Genomic_DNA"/>
</dbReference>
<sequence>MASVKAIATPMQNELRNERWATRGDVSQRRRIDLAWIANFDWRVRDRLRTGRLFIWESDDLGEGGTLQCSCSEPHETGG</sequence>
<protein>
    <submittedName>
        <fullName evidence="1">Uncharacterized protein</fullName>
    </submittedName>
</protein>
<gene>
    <name evidence="1" type="ORF">RSSM_03586</name>
</gene>
<accession>M5UAV4</accession>
<name>M5UAV4_9BACT</name>
<keyword evidence="2" id="KW-1185">Reference proteome</keyword>
<comment type="caution">
    <text evidence="1">The sequence shown here is derived from an EMBL/GenBank/DDBJ whole genome shotgun (WGS) entry which is preliminary data.</text>
</comment>
<proteinExistence type="predicted"/>